<keyword evidence="2" id="KW-1185">Reference proteome</keyword>
<protein>
    <recommendedName>
        <fullName evidence="3">Casein kinase II beta 2 subunit</fullName>
    </recommendedName>
</protein>
<dbReference type="PANTHER" id="PTHR42342">
    <property type="entry name" value="STATIONARY PHASE PROTEIN 5"/>
    <property type="match status" value="1"/>
</dbReference>
<reference evidence="2" key="1">
    <citation type="journal article" date="2020" name="Stud. Mycol.">
        <title>101 Dothideomycetes genomes: A test case for predicting lifestyles and emergence of pathogens.</title>
        <authorList>
            <person name="Haridas S."/>
            <person name="Albert R."/>
            <person name="Binder M."/>
            <person name="Bloem J."/>
            <person name="LaButti K."/>
            <person name="Salamov A."/>
            <person name="Andreopoulos B."/>
            <person name="Baker S."/>
            <person name="Barry K."/>
            <person name="Bills G."/>
            <person name="Bluhm B."/>
            <person name="Cannon C."/>
            <person name="Castanera R."/>
            <person name="Culley D."/>
            <person name="Daum C."/>
            <person name="Ezra D."/>
            <person name="Gonzalez J."/>
            <person name="Henrissat B."/>
            <person name="Kuo A."/>
            <person name="Liang C."/>
            <person name="Lipzen A."/>
            <person name="Lutzoni F."/>
            <person name="Magnuson J."/>
            <person name="Mondo S."/>
            <person name="Nolan M."/>
            <person name="Ohm R."/>
            <person name="Pangilinan J."/>
            <person name="Park H.-J."/>
            <person name="Ramirez L."/>
            <person name="Alfaro M."/>
            <person name="Sun H."/>
            <person name="Tritt A."/>
            <person name="Yoshinaga Y."/>
            <person name="Zwiers L.-H."/>
            <person name="Turgeon B."/>
            <person name="Goodwin S."/>
            <person name="Spatafora J."/>
            <person name="Crous P."/>
            <person name="Grigoriev I."/>
        </authorList>
    </citation>
    <scope>NUCLEOTIDE SEQUENCE [LARGE SCALE GENOMIC DNA]</scope>
    <source>
        <strain evidence="2">CECT 20119</strain>
    </source>
</reference>
<evidence type="ECO:0000313" key="1">
    <source>
        <dbReference type="EMBL" id="KAF2223177.1"/>
    </source>
</evidence>
<dbReference type="GO" id="GO:0043248">
    <property type="term" value="P:proteasome assembly"/>
    <property type="evidence" value="ECO:0007669"/>
    <property type="project" value="TreeGrafter"/>
</dbReference>
<sequence length="437" mass="48439">MPPLAGYWHSLLAKHGHVWKAAYKEASKAVKAKLTGRVPAQVEFVYAKVPVRQSVHPVARIRQGQSGWLQSKRYFHNAVRYITTASEANASRTRASINSATWTAIKQSPGRAPFASTLRPNLTGGTLGRTAGGYTLGGGRAGAQRYFSHGPVAQTQVVQNVSQAVRAFMLGGQKAQFNGVSPVTGEKRYKAVTRLQHDTGKKMRELPRTTPGSHVDFSINPTVTALTPLKNIPGFEDQQQHLNAEGLLDILSADFSRALKELAIVLSDLRKLSVLGDLPITCHNSSLRIHFPGCDSDTVTSLCDELNIQRGMVVQDDDFDAFVGTEMALLFPFAPSKSPSEADDLFCEKPALPRKKTDPIDWKNMLTPTERSYEYSTRSESGLEEMDELEEHNPWFSEDEDYHFSDEVVSSSHSPLEYQGIEGIYRFIEQCDGARRR</sequence>
<gene>
    <name evidence="1" type="ORF">BDZ85DRAFT_296359</name>
</gene>
<dbReference type="InterPro" id="IPR038816">
    <property type="entry name" value="Stationary_phase_5"/>
</dbReference>
<dbReference type="Proteomes" id="UP000799538">
    <property type="component" value="Unassembled WGS sequence"/>
</dbReference>
<dbReference type="GO" id="GO:0070628">
    <property type="term" value="F:proteasome binding"/>
    <property type="evidence" value="ECO:0007669"/>
    <property type="project" value="InterPro"/>
</dbReference>
<dbReference type="PANTHER" id="PTHR42342:SF1">
    <property type="entry name" value="STATIONARY PHASE PROTEIN 5"/>
    <property type="match status" value="1"/>
</dbReference>
<dbReference type="AlphaFoldDB" id="A0A6A6GBX2"/>
<proteinExistence type="predicted"/>
<evidence type="ECO:0008006" key="3">
    <source>
        <dbReference type="Google" id="ProtNLM"/>
    </source>
</evidence>
<name>A0A6A6GBX2_9PEZI</name>
<evidence type="ECO:0000313" key="2">
    <source>
        <dbReference type="Proteomes" id="UP000799538"/>
    </source>
</evidence>
<accession>A0A6A6GBX2</accession>
<dbReference type="EMBL" id="ML992507">
    <property type="protein sequence ID" value="KAF2223177.1"/>
    <property type="molecule type" value="Genomic_DNA"/>
</dbReference>
<organism evidence="1 2">
    <name type="scientific">Elsinoe ampelina</name>
    <dbReference type="NCBI Taxonomy" id="302913"/>
    <lineage>
        <taxon>Eukaryota</taxon>
        <taxon>Fungi</taxon>
        <taxon>Dikarya</taxon>
        <taxon>Ascomycota</taxon>
        <taxon>Pezizomycotina</taxon>
        <taxon>Dothideomycetes</taxon>
        <taxon>Dothideomycetidae</taxon>
        <taxon>Myriangiales</taxon>
        <taxon>Elsinoaceae</taxon>
        <taxon>Elsinoe</taxon>
    </lineage>
</organism>
<dbReference type="OrthoDB" id="5415241at2759"/>